<dbReference type="AlphaFoldDB" id="A0A2J6WU66"/>
<evidence type="ECO:0000313" key="2">
    <source>
        <dbReference type="Proteomes" id="UP000243376"/>
    </source>
</evidence>
<dbReference type="EMBL" id="PNIQ01001018">
    <property type="protein sequence ID" value="PMP74301.1"/>
    <property type="molecule type" value="Genomic_DNA"/>
</dbReference>
<sequence length="88" mass="9960">MTLEEELIAALASGDRERAKTIATALHARGIDAVAIEAALATQPQLEEQLWVVLQEVIPIARRALKRRAIRAAEERDWGDWDEGRRRF</sequence>
<name>A0A2J6WU66_9CHLR</name>
<reference evidence="1 2" key="1">
    <citation type="submission" date="2018-01" db="EMBL/GenBank/DDBJ databases">
        <title>Metagenomic assembled genomes from two thermal pools in the Uzon Caldera, Kamchatka, Russia.</title>
        <authorList>
            <person name="Wilkins L."/>
            <person name="Ettinger C."/>
        </authorList>
    </citation>
    <scope>NUCLEOTIDE SEQUENCE [LARGE SCALE GENOMIC DNA]</scope>
    <source>
        <strain evidence="1">ZAV-02</strain>
    </source>
</reference>
<gene>
    <name evidence="1" type="ORF">C0184_15205</name>
</gene>
<proteinExistence type="predicted"/>
<protein>
    <submittedName>
        <fullName evidence="1">Uncharacterized protein</fullName>
    </submittedName>
</protein>
<accession>A0A2J6WU66</accession>
<comment type="caution">
    <text evidence="1">The sequence shown here is derived from an EMBL/GenBank/DDBJ whole genome shotgun (WGS) entry which is preliminary data.</text>
</comment>
<organism evidence="1 2">
    <name type="scientific">Chloroflexus aggregans</name>
    <dbReference type="NCBI Taxonomy" id="152260"/>
    <lineage>
        <taxon>Bacteria</taxon>
        <taxon>Bacillati</taxon>
        <taxon>Chloroflexota</taxon>
        <taxon>Chloroflexia</taxon>
        <taxon>Chloroflexales</taxon>
        <taxon>Chloroflexineae</taxon>
        <taxon>Chloroflexaceae</taxon>
        <taxon>Chloroflexus</taxon>
    </lineage>
</organism>
<evidence type="ECO:0000313" key="1">
    <source>
        <dbReference type="EMBL" id="PMP74301.1"/>
    </source>
</evidence>
<dbReference type="Proteomes" id="UP000243376">
    <property type="component" value="Unassembled WGS sequence"/>
</dbReference>